<evidence type="ECO:0008006" key="6">
    <source>
        <dbReference type="Google" id="ProtNLM"/>
    </source>
</evidence>
<keyword evidence="3" id="KW-0732">Signal</keyword>
<keyword evidence="2" id="KW-1133">Transmembrane helix</keyword>
<feature type="signal peptide" evidence="3">
    <location>
        <begin position="1"/>
        <end position="24"/>
    </location>
</feature>
<evidence type="ECO:0000313" key="4">
    <source>
        <dbReference type="EMBL" id="RFO98232.1"/>
    </source>
</evidence>
<evidence type="ECO:0000256" key="3">
    <source>
        <dbReference type="SAM" id="SignalP"/>
    </source>
</evidence>
<proteinExistence type="predicted"/>
<feature type="chain" id="PRO_5017646129" description="Transmembrane signal peptide protein" evidence="3">
    <location>
        <begin position="25"/>
        <end position="128"/>
    </location>
</feature>
<gene>
    <name evidence="4" type="ORF">DIC66_05845</name>
</gene>
<organism evidence="4 5">
    <name type="scientific">Rhodoferax lacus</name>
    <dbReference type="NCBI Taxonomy" id="2184758"/>
    <lineage>
        <taxon>Bacteria</taxon>
        <taxon>Pseudomonadati</taxon>
        <taxon>Pseudomonadota</taxon>
        <taxon>Betaproteobacteria</taxon>
        <taxon>Burkholderiales</taxon>
        <taxon>Comamonadaceae</taxon>
        <taxon>Rhodoferax</taxon>
    </lineage>
</organism>
<evidence type="ECO:0000313" key="5">
    <source>
        <dbReference type="Proteomes" id="UP000260665"/>
    </source>
</evidence>
<name>A0A3E1RGT7_9BURK</name>
<keyword evidence="2" id="KW-0812">Transmembrane</keyword>
<dbReference type="Gene3D" id="3.10.450.160">
    <property type="entry name" value="inner membrane protein cigr"/>
    <property type="match status" value="1"/>
</dbReference>
<keyword evidence="5" id="KW-1185">Reference proteome</keyword>
<feature type="transmembrane region" description="Helical" evidence="2">
    <location>
        <begin position="104"/>
        <end position="126"/>
    </location>
</feature>
<reference evidence="4 5" key="1">
    <citation type="submission" date="2018-05" db="EMBL/GenBank/DDBJ databases">
        <title>Rhodoferax soyangensis sp.nov., isolated from an oligotrophic freshwater lake.</title>
        <authorList>
            <person name="Park M."/>
        </authorList>
    </citation>
    <scope>NUCLEOTIDE SEQUENCE [LARGE SCALE GENOMIC DNA]</scope>
    <source>
        <strain evidence="4 5">IMCC26218</strain>
    </source>
</reference>
<dbReference type="InterPro" id="IPR024572">
    <property type="entry name" value="RcnB"/>
</dbReference>
<sequence length="128" mass="14988">MKKFSASVCALAVTALLGSSLSFAGDHGRDRDEYRHDNGRHSRQWEDQRYDQRDGRWNERRPDYNARGPAYHRGGYIERVYRDRAYEVDYREHHLRRPPQGQRWVQVGADYVLIAIATGVIVNIILSQ</sequence>
<protein>
    <recommendedName>
        <fullName evidence="6">Transmembrane signal peptide protein</fullName>
    </recommendedName>
</protein>
<keyword evidence="2" id="KW-0472">Membrane</keyword>
<dbReference type="EMBL" id="QFZK01000002">
    <property type="protein sequence ID" value="RFO98232.1"/>
    <property type="molecule type" value="Genomic_DNA"/>
</dbReference>
<dbReference type="OrthoDB" id="6687316at2"/>
<evidence type="ECO:0000256" key="1">
    <source>
        <dbReference type="SAM" id="MobiDB-lite"/>
    </source>
</evidence>
<evidence type="ECO:0000256" key="2">
    <source>
        <dbReference type="SAM" id="Phobius"/>
    </source>
</evidence>
<dbReference type="RefSeq" id="WP_117174950.1">
    <property type="nucleotide sequence ID" value="NZ_QFZK01000002.1"/>
</dbReference>
<dbReference type="AlphaFoldDB" id="A0A3E1RGT7"/>
<feature type="compositionally biased region" description="Basic and acidic residues" evidence="1">
    <location>
        <begin position="26"/>
        <end position="64"/>
    </location>
</feature>
<dbReference type="Proteomes" id="UP000260665">
    <property type="component" value="Unassembled WGS sequence"/>
</dbReference>
<comment type="caution">
    <text evidence="4">The sequence shown here is derived from an EMBL/GenBank/DDBJ whole genome shotgun (WGS) entry which is preliminary data.</text>
</comment>
<accession>A0A3E1RGT7</accession>
<feature type="region of interest" description="Disordered" evidence="1">
    <location>
        <begin position="25"/>
        <end position="64"/>
    </location>
</feature>
<dbReference type="Pfam" id="PF11776">
    <property type="entry name" value="RcnB"/>
    <property type="match status" value="1"/>
</dbReference>